<dbReference type="OrthoDB" id="3352408at2759"/>
<accession>A0A395I2G4</accession>
<dbReference type="InterPro" id="IPR023298">
    <property type="entry name" value="ATPase_P-typ_TM_dom_sf"/>
</dbReference>
<dbReference type="FunFam" id="1.20.1110.10:FF:000020">
    <property type="entry name" value="Sodium ion P-type ATPase"/>
    <property type="match status" value="1"/>
</dbReference>
<dbReference type="InterPro" id="IPR008250">
    <property type="entry name" value="ATPase_P-typ_transduc_dom_A_sf"/>
</dbReference>
<dbReference type="AlphaFoldDB" id="A0A395I2G4"/>
<dbReference type="Pfam" id="PF00690">
    <property type="entry name" value="Cation_ATPase_N"/>
    <property type="match status" value="1"/>
</dbReference>
<keyword evidence="1" id="KW-0812">Transmembrane</keyword>
<keyword evidence="1" id="KW-1133">Transmembrane helix</keyword>
<feature type="transmembrane region" description="Helical" evidence="1">
    <location>
        <begin position="70"/>
        <end position="88"/>
    </location>
</feature>
<dbReference type="InterPro" id="IPR004014">
    <property type="entry name" value="ATPase_P-typ_cation-transptr_N"/>
</dbReference>
<dbReference type="Pfam" id="PF00122">
    <property type="entry name" value="E1-E2_ATPase"/>
    <property type="match status" value="1"/>
</dbReference>
<dbReference type="RefSeq" id="XP_025553033.1">
    <property type="nucleotide sequence ID" value="XM_025698860.1"/>
</dbReference>
<dbReference type="Proteomes" id="UP000248961">
    <property type="component" value="Unassembled WGS sequence"/>
</dbReference>
<dbReference type="GeneID" id="37203149"/>
<dbReference type="SUPFAM" id="SSF81653">
    <property type="entry name" value="Calcium ATPase, transduction domain A"/>
    <property type="match status" value="1"/>
</dbReference>
<dbReference type="SUPFAM" id="SSF81665">
    <property type="entry name" value="Calcium ATPase, transmembrane domain M"/>
    <property type="match status" value="1"/>
</dbReference>
<evidence type="ECO:0000313" key="3">
    <source>
        <dbReference type="EMBL" id="RAL13879.1"/>
    </source>
</evidence>
<protein>
    <recommendedName>
        <fullName evidence="2">Cation-transporting P-type ATPase N-terminal domain-containing protein</fullName>
    </recommendedName>
</protein>
<proteinExistence type="predicted"/>
<dbReference type="VEuPathDB" id="FungiDB:BO97DRAFT_449268"/>
<evidence type="ECO:0000259" key="2">
    <source>
        <dbReference type="SMART" id="SM00831"/>
    </source>
</evidence>
<keyword evidence="4" id="KW-1185">Reference proteome</keyword>
<dbReference type="STRING" id="1450537.A0A395I2G4"/>
<dbReference type="PANTHER" id="PTHR42861">
    <property type="entry name" value="CALCIUM-TRANSPORTING ATPASE"/>
    <property type="match status" value="1"/>
</dbReference>
<feature type="domain" description="Cation-transporting P-type ATPase N-terminal" evidence="2">
    <location>
        <begin position="16"/>
        <end position="90"/>
    </location>
</feature>
<dbReference type="SMART" id="SM00831">
    <property type="entry name" value="Cation_ATPase_N"/>
    <property type="match status" value="1"/>
</dbReference>
<evidence type="ECO:0000313" key="4">
    <source>
        <dbReference type="Proteomes" id="UP000248961"/>
    </source>
</evidence>
<dbReference type="GO" id="GO:0006811">
    <property type="term" value="P:monoatomic ion transport"/>
    <property type="evidence" value="ECO:0007669"/>
    <property type="project" value="UniProtKB-ARBA"/>
</dbReference>
<gene>
    <name evidence="3" type="ORF">BO97DRAFT_449268</name>
</gene>
<evidence type="ECO:0000256" key="1">
    <source>
        <dbReference type="SAM" id="Phobius"/>
    </source>
</evidence>
<dbReference type="InterPro" id="IPR059000">
    <property type="entry name" value="ATPase_P-type_domA"/>
</dbReference>
<reference evidence="3 4" key="1">
    <citation type="submission" date="2018-02" db="EMBL/GenBank/DDBJ databases">
        <title>The genomes of Aspergillus section Nigri reveals drivers in fungal speciation.</title>
        <authorList>
            <consortium name="DOE Joint Genome Institute"/>
            <person name="Vesth T.C."/>
            <person name="Nybo J."/>
            <person name="Theobald S."/>
            <person name="Brandl J."/>
            <person name="Frisvad J.C."/>
            <person name="Nielsen K.F."/>
            <person name="Lyhne E.K."/>
            <person name="Kogle M.E."/>
            <person name="Kuo A."/>
            <person name="Riley R."/>
            <person name="Clum A."/>
            <person name="Nolan M."/>
            <person name="Lipzen A."/>
            <person name="Salamov A."/>
            <person name="Henrissat B."/>
            <person name="Wiebenga A."/>
            <person name="De vries R.P."/>
            <person name="Grigoriev I.V."/>
            <person name="Mortensen U.H."/>
            <person name="Andersen M.R."/>
            <person name="Baker S.E."/>
        </authorList>
    </citation>
    <scope>NUCLEOTIDE SEQUENCE [LARGE SCALE GENOMIC DNA]</scope>
    <source>
        <strain evidence="3 4">CBS 101889</strain>
    </source>
</reference>
<sequence>MTSKHKIAGQAFLSQPAHCLRYEMVLNQLGVEVDEGLTQEDAAQRLQLYGPNKLDEGEGASIIKILVRQVANAMMLVLILAMAVSFGIQSWIEGGVIAAVKVLNIVVGFFQEYAAEKPMESLHSLSSPTGTITRGDVTLSVPSSNIVMGDIVELKTGDTISADLTFAINFETDEALLTGESLPVQKDCDLIFSENTGPGDRLNIAYSSSTVTRGRARGVVPRAWSLTGTDAIDRFLGVNLSKLAILLLLKGIICLGFQL</sequence>
<dbReference type="EMBL" id="KZ824277">
    <property type="protein sequence ID" value="RAL13879.1"/>
    <property type="molecule type" value="Genomic_DNA"/>
</dbReference>
<dbReference type="Gene3D" id="1.20.1110.10">
    <property type="entry name" value="Calcium-transporting ATPase, transmembrane domain"/>
    <property type="match status" value="1"/>
</dbReference>
<keyword evidence="1" id="KW-0472">Membrane</keyword>
<dbReference type="Gene3D" id="2.70.150.10">
    <property type="entry name" value="Calcium-transporting ATPase, cytoplasmic transduction domain A"/>
    <property type="match status" value="1"/>
</dbReference>
<organism evidence="3 4">
    <name type="scientific">Aspergillus homomorphus (strain CBS 101889)</name>
    <dbReference type="NCBI Taxonomy" id="1450537"/>
    <lineage>
        <taxon>Eukaryota</taxon>
        <taxon>Fungi</taxon>
        <taxon>Dikarya</taxon>
        <taxon>Ascomycota</taxon>
        <taxon>Pezizomycotina</taxon>
        <taxon>Eurotiomycetes</taxon>
        <taxon>Eurotiomycetidae</taxon>
        <taxon>Eurotiales</taxon>
        <taxon>Aspergillaceae</taxon>
        <taxon>Aspergillus</taxon>
        <taxon>Aspergillus subgen. Circumdati</taxon>
    </lineage>
</organism>
<name>A0A395I2G4_ASPHC</name>